<sequence>MVPVNCYEMSLTGRNEANTVPSTSETIMNENGVTIKNKLKCPETVATLSVFPINLSLDGFEINFAPDIPQMYESNKKTMTPNFLPVKKDGLHVKDD</sequence>
<organism evidence="1 2">
    <name type="scientific">Trichonephila inaurata madagascariensis</name>
    <dbReference type="NCBI Taxonomy" id="2747483"/>
    <lineage>
        <taxon>Eukaryota</taxon>
        <taxon>Metazoa</taxon>
        <taxon>Ecdysozoa</taxon>
        <taxon>Arthropoda</taxon>
        <taxon>Chelicerata</taxon>
        <taxon>Arachnida</taxon>
        <taxon>Araneae</taxon>
        <taxon>Araneomorphae</taxon>
        <taxon>Entelegynae</taxon>
        <taxon>Araneoidea</taxon>
        <taxon>Nephilidae</taxon>
        <taxon>Trichonephila</taxon>
        <taxon>Trichonephila inaurata</taxon>
    </lineage>
</organism>
<dbReference type="Proteomes" id="UP000886998">
    <property type="component" value="Unassembled WGS sequence"/>
</dbReference>
<dbReference type="AlphaFoldDB" id="A0A8X6XQI2"/>
<reference evidence="1" key="1">
    <citation type="submission" date="2020-08" db="EMBL/GenBank/DDBJ databases">
        <title>Multicomponent nature underlies the extraordinary mechanical properties of spider dragline silk.</title>
        <authorList>
            <person name="Kono N."/>
            <person name="Nakamura H."/>
            <person name="Mori M."/>
            <person name="Yoshida Y."/>
            <person name="Ohtoshi R."/>
            <person name="Malay A.D."/>
            <person name="Moran D.A.P."/>
            <person name="Tomita M."/>
            <person name="Numata K."/>
            <person name="Arakawa K."/>
        </authorList>
    </citation>
    <scope>NUCLEOTIDE SEQUENCE</scope>
</reference>
<proteinExistence type="predicted"/>
<evidence type="ECO:0000313" key="2">
    <source>
        <dbReference type="Proteomes" id="UP000886998"/>
    </source>
</evidence>
<gene>
    <name evidence="1" type="ORF">TNIN_268111</name>
</gene>
<protein>
    <submittedName>
        <fullName evidence="1">Uncharacterized protein</fullName>
    </submittedName>
</protein>
<evidence type="ECO:0000313" key="1">
    <source>
        <dbReference type="EMBL" id="GFY58328.1"/>
    </source>
</evidence>
<comment type="caution">
    <text evidence="1">The sequence shown here is derived from an EMBL/GenBank/DDBJ whole genome shotgun (WGS) entry which is preliminary data.</text>
</comment>
<accession>A0A8X6XQI2</accession>
<dbReference type="EMBL" id="BMAV01012009">
    <property type="protein sequence ID" value="GFY58328.1"/>
    <property type="molecule type" value="Genomic_DNA"/>
</dbReference>
<keyword evidence="2" id="KW-1185">Reference proteome</keyword>
<name>A0A8X6XQI2_9ARAC</name>